<feature type="transmembrane region" description="Helical" evidence="8">
    <location>
        <begin position="342"/>
        <end position="359"/>
    </location>
</feature>
<evidence type="ECO:0000256" key="1">
    <source>
        <dbReference type="ARBA" id="ARBA00004141"/>
    </source>
</evidence>
<dbReference type="EMBL" id="VCIA01000001">
    <property type="protein sequence ID" value="TMN22757.1"/>
    <property type="molecule type" value="Genomic_DNA"/>
</dbReference>
<keyword evidence="6 8" id="KW-1133">Transmembrane helix</keyword>
<evidence type="ECO:0000256" key="6">
    <source>
        <dbReference type="ARBA" id="ARBA00022989"/>
    </source>
</evidence>
<feature type="transmembrane region" description="Helical" evidence="8">
    <location>
        <begin position="193"/>
        <end position="211"/>
    </location>
</feature>
<dbReference type="InterPro" id="IPR004761">
    <property type="entry name" value="Spore_GerAB"/>
</dbReference>
<dbReference type="NCBIfam" id="TIGR00912">
    <property type="entry name" value="2A0309"/>
    <property type="match status" value="1"/>
</dbReference>
<keyword evidence="5 8" id="KW-0812">Transmembrane</keyword>
<dbReference type="GO" id="GO:0016020">
    <property type="term" value="C:membrane"/>
    <property type="evidence" value="ECO:0007669"/>
    <property type="project" value="UniProtKB-SubCell"/>
</dbReference>
<gene>
    <name evidence="9" type="ORF">FFL34_12115</name>
</gene>
<name>A0A5S3QLZ0_9BACI</name>
<feature type="transmembrane region" description="Helical" evidence="8">
    <location>
        <begin position="223"/>
        <end position="245"/>
    </location>
</feature>
<feature type="transmembrane region" description="Helical" evidence="8">
    <location>
        <begin position="276"/>
        <end position="300"/>
    </location>
</feature>
<dbReference type="Pfam" id="PF03845">
    <property type="entry name" value="Spore_permease"/>
    <property type="match status" value="1"/>
</dbReference>
<feature type="transmembrane region" description="Helical" evidence="8">
    <location>
        <begin position="45"/>
        <end position="64"/>
    </location>
</feature>
<comment type="similarity">
    <text evidence="2">Belongs to the amino acid-polyamine-organocation (APC) superfamily. Spore germination protein (SGP) (TC 2.A.3.9) family.</text>
</comment>
<evidence type="ECO:0000256" key="3">
    <source>
        <dbReference type="ARBA" id="ARBA00022448"/>
    </source>
</evidence>
<protein>
    <submittedName>
        <fullName evidence="9">Spore gernimation protein</fullName>
    </submittedName>
</protein>
<comment type="caution">
    <text evidence="9">The sequence shown here is derived from an EMBL/GenBank/DDBJ whole genome shotgun (WGS) entry which is preliminary data.</text>
</comment>
<dbReference type="Proteomes" id="UP000306980">
    <property type="component" value="Unassembled WGS sequence"/>
</dbReference>
<evidence type="ECO:0000313" key="9">
    <source>
        <dbReference type="EMBL" id="TMN22757.1"/>
    </source>
</evidence>
<dbReference type="RefSeq" id="WP_138603656.1">
    <property type="nucleotide sequence ID" value="NZ_VCIA01000001.1"/>
</dbReference>
<feature type="transmembrane region" description="Helical" evidence="8">
    <location>
        <begin position="16"/>
        <end position="33"/>
    </location>
</feature>
<evidence type="ECO:0000256" key="2">
    <source>
        <dbReference type="ARBA" id="ARBA00007998"/>
    </source>
</evidence>
<dbReference type="OrthoDB" id="2716906at2"/>
<keyword evidence="4" id="KW-0309">Germination</keyword>
<reference evidence="9 10" key="1">
    <citation type="submission" date="2019-05" db="EMBL/GenBank/DDBJ databases">
        <title>Genomic analysis of Lentibacillus sp. NKC220-2.</title>
        <authorList>
            <person name="Oh Y.J."/>
        </authorList>
    </citation>
    <scope>NUCLEOTIDE SEQUENCE [LARGE SCALE GENOMIC DNA]</scope>
    <source>
        <strain evidence="9 10">NKC220-2</strain>
    </source>
</reference>
<dbReference type="Gene3D" id="1.20.1740.10">
    <property type="entry name" value="Amino acid/polyamine transporter I"/>
    <property type="match status" value="1"/>
</dbReference>
<feature type="transmembrane region" description="Helical" evidence="8">
    <location>
        <begin position="121"/>
        <end position="140"/>
    </location>
</feature>
<evidence type="ECO:0000256" key="5">
    <source>
        <dbReference type="ARBA" id="ARBA00022692"/>
    </source>
</evidence>
<feature type="transmembrane region" description="Helical" evidence="8">
    <location>
        <begin position="312"/>
        <end position="330"/>
    </location>
</feature>
<proteinExistence type="inferred from homology"/>
<comment type="subcellular location">
    <subcellularLocation>
        <location evidence="1">Membrane</location>
        <topology evidence="1">Multi-pass membrane protein</topology>
    </subcellularLocation>
</comment>
<sequence length="367" mass="40580">MKKFEYADDQIGDKEMMIAIPSIVVGIGIITLPRTLAEPTNGVDGVFALVIGGTFAILMTWIVAKLAVQFPRESFFSYASTLTSKPVAVLFTLLFAIYGLSNTVYQTRAIASVSEEYLFERTPFDAVSLTFLLIVIYAVSGSKVGLFRLNMLFFPIVVFISLLVILLNIGLFIPENLLPVLTTDFNSQWNALTKSTFSFMGFGVLLFYTSLVKSPRNVPKKAAVGMSVAVVLYIMIFVMFIGVFGNLAAANLLYPTVELAKDVQIPGGFFERFESLFFVIWIMAIFNTTVMFFDSAIFALNALFKKNRKMQLIFILSPLIYIVGMIPQSTNEISALGTFTSMYGFAVVSSTVAVLFIAWKARGGIKK</sequence>
<evidence type="ECO:0000256" key="4">
    <source>
        <dbReference type="ARBA" id="ARBA00022544"/>
    </source>
</evidence>
<evidence type="ECO:0000256" key="8">
    <source>
        <dbReference type="SAM" id="Phobius"/>
    </source>
</evidence>
<feature type="transmembrane region" description="Helical" evidence="8">
    <location>
        <begin position="76"/>
        <end position="101"/>
    </location>
</feature>
<feature type="transmembrane region" description="Helical" evidence="8">
    <location>
        <begin position="152"/>
        <end position="173"/>
    </location>
</feature>
<organism evidence="9 10">
    <name type="scientific">Lentibacillus cibarius</name>
    <dbReference type="NCBI Taxonomy" id="2583219"/>
    <lineage>
        <taxon>Bacteria</taxon>
        <taxon>Bacillati</taxon>
        <taxon>Bacillota</taxon>
        <taxon>Bacilli</taxon>
        <taxon>Bacillales</taxon>
        <taxon>Bacillaceae</taxon>
        <taxon>Lentibacillus</taxon>
    </lineage>
</organism>
<evidence type="ECO:0000313" key="10">
    <source>
        <dbReference type="Proteomes" id="UP000306980"/>
    </source>
</evidence>
<dbReference type="PANTHER" id="PTHR34975:SF2">
    <property type="entry name" value="SPORE GERMINATION PROTEIN A2"/>
    <property type="match status" value="1"/>
</dbReference>
<dbReference type="GO" id="GO:0009847">
    <property type="term" value="P:spore germination"/>
    <property type="evidence" value="ECO:0007669"/>
    <property type="project" value="InterPro"/>
</dbReference>
<keyword evidence="3" id="KW-0813">Transport</keyword>
<dbReference type="AlphaFoldDB" id="A0A5S3QLZ0"/>
<evidence type="ECO:0000256" key="7">
    <source>
        <dbReference type="ARBA" id="ARBA00023136"/>
    </source>
</evidence>
<keyword evidence="7 8" id="KW-0472">Membrane</keyword>
<dbReference type="PANTHER" id="PTHR34975">
    <property type="entry name" value="SPORE GERMINATION PROTEIN A2"/>
    <property type="match status" value="1"/>
</dbReference>
<accession>A0A5S3QLZ0</accession>